<accession>A0ABD0ND34</accession>
<sequence>FEDCHEHPPSLPLPPHLKSSLLCTASLPLHSANPSAHPQLPICSESQTPPQPDDPSAPPWLTAPSSPPWPVSPLAPPGSLLPPSLPWSAVDHLLPLDSTPLASPRSSLPPAPLGPLLLHIHCGTWPSGSSLLHPWLLYHRLHFRQLESSALPPPWLLPPSAPPWA</sequence>
<gene>
    <name evidence="2" type="ORF">M9458_046887</name>
</gene>
<name>A0ABD0ND34_CIRMR</name>
<feature type="compositionally biased region" description="Pro residues" evidence="1">
    <location>
        <begin position="49"/>
        <end position="58"/>
    </location>
</feature>
<protein>
    <submittedName>
        <fullName evidence="2">Uncharacterized protein</fullName>
    </submittedName>
</protein>
<organism evidence="2 3">
    <name type="scientific">Cirrhinus mrigala</name>
    <name type="common">Mrigala</name>
    <dbReference type="NCBI Taxonomy" id="683832"/>
    <lineage>
        <taxon>Eukaryota</taxon>
        <taxon>Metazoa</taxon>
        <taxon>Chordata</taxon>
        <taxon>Craniata</taxon>
        <taxon>Vertebrata</taxon>
        <taxon>Euteleostomi</taxon>
        <taxon>Actinopterygii</taxon>
        <taxon>Neopterygii</taxon>
        <taxon>Teleostei</taxon>
        <taxon>Ostariophysi</taxon>
        <taxon>Cypriniformes</taxon>
        <taxon>Cyprinidae</taxon>
        <taxon>Labeoninae</taxon>
        <taxon>Labeonini</taxon>
        <taxon>Cirrhinus</taxon>
    </lineage>
</organism>
<dbReference type="EMBL" id="JAMKFB020000023">
    <property type="protein sequence ID" value="KAL0158811.1"/>
    <property type="molecule type" value="Genomic_DNA"/>
</dbReference>
<feature type="non-terminal residue" evidence="2">
    <location>
        <position position="165"/>
    </location>
</feature>
<proteinExistence type="predicted"/>
<evidence type="ECO:0000313" key="3">
    <source>
        <dbReference type="Proteomes" id="UP001529510"/>
    </source>
</evidence>
<dbReference type="AlphaFoldDB" id="A0ABD0ND34"/>
<feature type="non-terminal residue" evidence="2">
    <location>
        <position position="1"/>
    </location>
</feature>
<feature type="region of interest" description="Disordered" evidence="1">
    <location>
        <begin position="36"/>
        <end position="75"/>
    </location>
</feature>
<keyword evidence="3" id="KW-1185">Reference proteome</keyword>
<evidence type="ECO:0000256" key="1">
    <source>
        <dbReference type="SAM" id="MobiDB-lite"/>
    </source>
</evidence>
<comment type="caution">
    <text evidence="2">The sequence shown here is derived from an EMBL/GenBank/DDBJ whole genome shotgun (WGS) entry which is preliminary data.</text>
</comment>
<evidence type="ECO:0000313" key="2">
    <source>
        <dbReference type="EMBL" id="KAL0158811.1"/>
    </source>
</evidence>
<reference evidence="2 3" key="1">
    <citation type="submission" date="2024-05" db="EMBL/GenBank/DDBJ databases">
        <title>Genome sequencing and assembly of Indian major carp, Cirrhinus mrigala (Hamilton, 1822).</title>
        <authorList>
            <person name="Mohindra V."/>
            <person name="Chowdhury L.M."/>
            <person name="Lal K."/>
            <person name="Jena J.K."/>
        </authorList>
    </citation>
    <scope>NUCLEOTIDE SEQUENCE [LARGE SCALE GENOMIC DNA]</scope>
    <source>
        <strain evidence="2">CM1030</strain>
        <tissue evidence="2">Blood</tissue>
    </source>
</reference>
<feature type="compositionally biased region" description="Pro residues" evidence="1">
    <location>
        <begin position="65"/>
        <end position="75"/>
    </location>
</feature>
<dbReference type="Proteomes" id="UP001529510">
    <property type="component" value="Unassembled WGS sequence"/>
</dbReference>